<dbReference type="Pfam" id="PF02535">
    <property type="entry name" value="Zip"/>
    <property type="match status" value="1"/>
</dbReference>
<feature type="compositionally biased region" description="Acidic residues" evidence="12">
    <location>
        <begin position="579"/>
        <end position="590"/>
    </location>
</feature>
<evidence type="ECO:0000256" key="6">
    <source>
        <dbReference type="ARBA" id="ARBA00022692"/>
    </source>
</evidence>
<dbReference type="NCBIfam" id="TIGR01930">
    <property type="entry name" value="AcCoA-C-Actrans"/>
    <property type="match status" value="1"/>
</dbReference>
<feature type="transmembrane region" description="Helical" evidence="13">
    <location>
        <begin position="389"/>
        <end position="411"/>
    </location>
</feature>
<feature type="region of interest" description="Disordered" evidence="12">
    <location>
        <begin position="546"/>
        <end position="623"/>
    </location>
</feature>
<proteinExistence type="inferred from homology"/>
<feature type="compositionally biased region" description="Polar residues" evidence="12">
    <location>
        <begin position="502"/>
        <end position="511"/>
    </location>
</feature>
<dbReference type="PANTHER" id="PTHR18919:SF165">
    <property type="entry name" value="ACETYL-COA ACETYLTRANSFERASE"/>
    <property type="match status" value="1"/>
</dbReference>
<comment type="similarity">
    <text evidence="3">Belongs to the thiolase-like superfamily. Thiolase family.</text>
</comment>
<keyword evidence="8 13" id="KW-1133">Transmembrane helix</keyword>
<feature type="domain" description="Thiolase C-terminal" evidence="15">
    <location>
        <begin position="278"/>
        <end position="353"/>
    </location>
</feature>
<name>A0A1W5DB63_9LECA</name>
<evidence type="ECO:0000256" key="5">
    <source>
        <dbReference type="ARBA" id="ARBA00022679"/>
    </source>
</evidence>
<evidence type="ECO:0000256" key="10">
    <source>
        <dbReference type="ARBA" id="ARBA00023315"/>
    </source>
</evidence>
<dbReference type="Pfam" id="PF02803">
    <property type="entry name" value="Thiolase_C"/>
    <property type="match status" value="1"/>
</dbReference>
<keyword evidence="17" id="KW-1185">Reference proteome</keyword>
<feature type="transmembrane region" description="Helical" evidence="13">
    <location>
        <begin position="423"/>
        <end position="444"/>
    </location>
</feature>
<evidence type="ECO:0000256" key="3">
    <source>
        <dbReference type="ARBA" id="ARBA00010982"/>
    </source>
</evidence>
<feature type="compositionally biased region" description="Low complexity" evidence="12">
    <location>
        <begin position="614"/>
        <end position="623"/>
    </location>
</feature>
<feature type="region of interest" description="Disordered" evidence="12">
    <location>
        <begin position="497"/>
        <end position="525"/>
    </location>
</feature>
<keyword evidence="6 13" id="KW-0812">Transmembrane</keyword>
<dbReference type="GO" id="GO:0005739">
    <property type="term" value="C:mitochondrion"/>
    <property type="evidence" value="ECO:0007669"/>
    <property type="project" value="TreeGrafter"/>
</dbReference>
<accession>A0A1W5DB63</accession>
<dbReference type="GO" id="GO:0006696">
    <property type="term" value="P:ergosterol biosynthetic process"/>
    <property type="evidence" value="ECO:0007669"/>
    <property type="project" value="TreeGrafter"/>
</dbReference>
<dbReference type="PANTHER" id="PTHR18919">
    <property type="entry name" value="ACETYL-COA C-ACYLTRANSFERASE"/>
    <property type="match status" value="1"/>
</dbReference>
<dbReference type="EC" id="2.3.1.9" evidence="4"/>
<dbReference type="AlphaFoldDB" id="A0A1W5DB63"/>
<evidence type="ECO:0000256" key="7">
    <source>
        <dbReference type="ARBA" id="ARBA00022958"/>
    </source>
</evidence>
<dbReference type="SUPFAM" id="SSF53901">
    <property type="entry name" value="Thiolase-like"/>
    <property type="match status" value="2"/>
</dbReference>
<evidence type="ECO:0000259" key="15">
    <source>
        <dbReference type="Pfam" id="PF02803"/>
    </source>
</evidence>
<evidence type="ECO:0000313" key="16">
    <source>
        <dbReference type="EMBL" id="SLM40119.1"/>
    </source>
</evidence>
<organism evidence="16 17">
    <name type="scientific">Lasallia pustulata</name>
    <dbReference type="NCBI Taxonomy" id="136370"/>
    <lineage>
        <taxon>Eukaryota</taxon>
        <taxon>Fungi</taxon>
        <taxon>Dikarya</taxon>
        <taxon>Ascomycota</taxon>
        <taxon>Pezizomycotina</taxon>
        <taxon>Lecanoromycetes</taxon>
        <taxon>OSLEUM clade</taxon>
        <taxon>Umbilicariomycetidae</taxon>
        <taxon>Umbilicariales</taxon>
        <taxon>Umbilicariaceae</taxon>
        <taxon>Lasallia</taxon>
    </lineage>
</organism>
<dbReference type="InterPro" id="IPR020616">
    <property type="entry name" value="Thiolase_N"/>
</dbReference>
<evidence type="ECO:0000256" key="2">
    <source>
        <dbReference type="ARBA" id="ARBA00004141"/>
    </source>
</evidence>
<evidence type="ECO:0000256" key="11">
    <source>
        <dbReference type="ARBA" id="ARBA00037924"/>
    </source>
</evidence>
<evidence type="ECO:0000256" key="8">
    <source>
        <dbReference type="ARBA" id="ARBA00022989"/>
    </source>
</evidence>
<keyword evidence="5 16" id="KW-0808">Transferase</keyword>
<keyword evidence="7" id="KW-0630">Potassium</keyword>
<dbReference type="Pfam" id="PF00108">
    <property type="entry name" value="Thiolase_N"/>
    <property type="match status" value="1"/>
</dbReference>
<keyword evidence="9 13" id="KW-0472">Membrane</keyword>
<dbReference type="PROSITE" id="PS00098">
    <property type="entry name" value="THIOLASE_1"/>
    <property type="match status" value="1"/>
</dbReference>
<protein>
    <recommendedName>
        <fullName evidence="4">acetyl-CoA C-acetyltransferase</fullName>
        <ecNumber evidence="4">2.3.1.9</ecNumber>
    </recommendedName>
</protein>
<dbReference type="GO" id="GO:0006635">
    <property type="term" value="P:fatty acid beta-oxidation"/>
    <property type="evidence" value="ECO:0007669"/>
    <property type="project" value="TreeGrafter"/>
</dbReference>
<evidence type="ECO:0000256" key="12">
    <source>
        <dbReference type="SAM" id="MobiDB-lite"/>
    </source>
</evidence>
<dbReference type="GO" id="GO:0046873">
    <property type="term" value="F:metal ion transmembrane transporter activity"/>
    <property type="evidence" value="ECO:0007669"/>
    <property type="project" value="InterPro"/>
</dbReference>
<reference evidence="17" key="1">
    <citation type="submission" date="2017-03" db="EMBL/GenBank/DDBJ databases">
        <authorList>
            <person name="Sharma R."/>
            <person name="Thines M."/>
        </authorList>
    </citation>
    <scope>NUCLEOTIDE SEQUENCE [LARGE SCALE GENOMIC DNA]</scope>
</reference>
<dbReference type="InterPro" id="IPR003689">
    <property type="entry name" value="ZIP"/>
</dbReference>
<dbReference type="InterPro" id="IPR020615">
    <property type="entry name" value="Thiolase_acyl_enz_int_AS"/>
</dbReference>
<feature type="domain" description="Thiolase N-terminal" evidence="14">
    <location>
        <begin position="7"/>
        <end position="271"/>
    </location>
</feature>
<dbReference type="GO" id="GO:0003985">
    <property type="term" value="F:acetyl-CoA C-acetyltransferase activity"/>
    <property type="evidence" value="ECO:0007669"/>
    <property type="project" value="UniProtKB-EC"/>
</dbReference>
<comment type="pathway">
    <text evidence="11">Metabolic intermediate biosynthesis; (R)-mevalonate biosynthesis; (R)-mevalonate from acetyl-CoA: step 1/3.</text>
</comment>
<sequence length="713" mass="75866">MASFPSVYIVSAVRTPIGGFQQSLSSLSAVQLGSHVIKATLERVPSVDPKDVEEVFFGNVISANLGQNPARQCAIGAGLGDSTVCTTINKVCASSLKAIILGTQTIMTGNADIIVAGGTESMSNVPHYLPGVRNGIKFGNIELVEGVLRDGLTDAYGKKEHMGMQAEECARDHNISREQQDDYAIRSITKAQAAEENGWFDEEITPVEIPGARGKPSTFVKMDDKTRLALNEEKLRSIGPAFIKDKTGTVTAPNASPLSDGASAVLLVSESALKKHDLKPMAKILGWGDAAKAPSKFTTAPALAIPKALKHAGVKQEDIDAFEINEAFSVVALANLQLLGLDESKVNLHGAWIDVPTDLLRAELSRRQDGPQKPACGSGHVKGAYNTSLHVGALVLILVLSTAACSFPIIVRRFPKIPVPHHILFLSRHFGTGVLIATAFVHLLPTAFVSLTDPCLPYFWNQGYPAMAGLIAMTSVLIVVGVEMFFATSGAGHMHSEYETVPQEQSHTRTGNGHIRLSAPTSRPLKQTKLAANGRHGSMALALAEGSSEHLVPGMSPSVWDDAGHAPDTTTSDTNNSEAEADSSDLDLDEPSPRAAASGLLQPNRRHQHPPPSRAFAPSPSPLSPHASHQKLLLQCLLLEAGILFHSVFIGLALSVSTGTPFLVLLVAISFHQTFEGLALGSRIAAIRAFPRASPKPWLMALAVAHGRGYECR</sequence>
<evidence type="ECO:0000256" key="4">
    <source>
        <dbReference type="ARBA" id="ARBA00012705"/>
    </source>
</evidence>
<comment type="cofactor">
    <cofactor evidence="1">
        <name>K(+)</name>
        <dbReference type="ChEBI" id="CHEBI:29103"/>
    </cofactor>
</comment>
<dbReference type="Proteomes" id="UP000192927">
    <property type="component" value="Unassembled WGS sequence"/>
</dbReference>
<dbReference type="CDD" id="cd00751">
    <property type="entry name" value="thiolase"/>
    <property type="match status" value="1"/>
</dbReference>
<dbReference type="InterPro" id="IPR016039">
    <property type="entry name" value="Thiolase-like"/>
</dbReference>
<evidence type="ECO:0000256" key="1">
    <source>
        <dbReference type="ARBA" id="ARBA00001958"/>
    </source>
</evidence>
<feature type="transmembrane region" description="Helical" evidence="13">
    <location>
        <begin position="464"/>
        <end position="486"/>
    </location>
</feature>
<dbReference type="InterPro" id="IPR020617">
    <property type="entry name" value="Thiolase_C"/>
</dbReference>
<comment type="subcellular location">
    <subcellularLocation>
        <location evidence="2">Membrane</location>
        <topology evidence="2">Multi-pass membrane protein</topology>
    </subcellularLocation>
</comment>
<evidence type="ECO:0000313" key="17">
    <source>
        <dbReference type="Proteomes" id="UP000192927"/>
    </source>
</evidence>
<evidence type="ECO:0000256" key="9">
    <source>
        <dbReference type="ARBA" id="ARBA00023136"/>
    </source>
</evidence>
<evidence type="ECO:0000259" key="14">
    <source>
        <dbReference type="Pfam" id="PF00108"/>
    </source>
</evidence>
<keyword evidence="10" id="KW-0012">Acyltransferase</keyword>
<dbReference type="EMBL" id="FWEW01003623">
    <property type="protein sequence ID" value="SLM40119.1"/>
    <property type="molecule type" value="Genomic_DNA"/>
</dbReference>
<evidence type="ECO:0000256" key="13">
    <source>
        <dbReference type="SAM" id="Phobius"/>
    </source>
</evidence>
<dbReference type="InterPro" id="IPR002155">
    <property type="entry name" value="Thiolase"/>
</dbReference>
<dbReference type="GO" id="GO:0016020">
    <property type="term" value="C:membrane"/>
    <property type="evidence" value="ECO:0007669"/>
    <property type="project" value="UniProtKB-SubCell"/>
</dbReference>
<dbReference type="Gene3D" id="3.40.47.10">
    <property type="match status" value="1"/>
</dbReference>